<evidence type="ECO:0000256" key="3">
    <source>
        <dbReference type="ARBA" id="ARBA00013194"/>
    </source>
</evidence>
<organism evidence="10 11">
    <name type="scientific">Citrus clementina</name>
    <name type="common">Clementine</name>
    <name type="synonym">Citrus deliciosa x Citrus sinensis</name>
    <dbReference type="NCBI Taxonomy" id="85681"/>
    <lineage>
        <taxon>Eukaryota</taxon>
        <taxon>Viridiplantae</taxon>
        <taxon>Streptophyta</taxon>
        <taxon>Embryophyta</taxon>
        <taxon>Tracheophyta</taxon>
        <taxon>Spermatophyta</taxon>
        <taxon>Magnoliopsida</taxon>
        <taxon>eudicotyledons</taxon>
        <taxon>Gunneridae</taxon>
        <taxon>Pentapetalae</taxon>
        <taxon>rosids</taxon>
        <taxon>malvids</taxon>
        <taxon>Sapindales</taxon>
        <taxon>Rutaceae</taxon>
        <taxon>Aurantioideae</taxon>
        <taxon>Citrus</taxon>
    </lineage>
</organism>
<feature type="region of interest" description="Disordered" evidence="8">
    <location>
        <begin position="226"/>
        <end position="252"/>
    </location>
</feature>
<dbReference type="STRING" id="85681.V4T747"/>
<feature type="domain" description="Trigger factor ribosome-binding bacterial" evidence="9">
    <location>
        <begin position="100"/>
        <end position="225"/>
    </location>
</feature>
<protein>
    <recommendedName>
        <fullName evidence="3">peptidylprolyl isomerase</fullName>
        <ecNumber evidence="3">5.2.1.8</ecNumber>
    </recommendedName>
</protein>
<dbReference type="Pfam" id="PF05697">
    <property type="entry name" value="Trigger_N"/>
    <property type="match status" value="1"/>
</dbReference>
<dbReference type="EC" id="5.2.1.8" evidence="3"/>
<dbReference type="InterPro" id="IPR005215">
    <property type="entry name" value="Trig_fac"/>
</dbReference>
<dbReference type="SUPFAM" id="SSF102735">
    <property type="entry name" value="Trigger factor ribosome-binding domain"/>
    <property type="match status" value="1"/>
</dbReference>
<dbReference type="GO" id="GO:0043022">
    <property type="term" value="F:ribosome binding"/>
    <property type="evidence" value="ECO:0007669"/>
    <property type="project" value="TreeGrafter"/>
</dbReference>
<keyword evidence="5" id="KW-0143">Chaperone</keyword>
<dbReference type="InterPro" id="IPR036611">
    <property type="entry name" value="Trigger_fac_ribosome-bd_sf"/>
</dbReference>
<comment type="similarity">
    <text evidence="2">Belongs to the FKBP-type PPIase family. Tig subfamily.</text>
</comment>
<evidence type="ECO:0000256" key="8">
    <source>
        <dbReference type="SAM" id="MobiDB-lite"/>
    </source>
</evidence>
<evidence type="ECO:0000256" key="1">
    <source>
        <dbReference type="ARBA" id="ARBA00000971"/>
    </source>
</evidence>
<feature type="compositionally biased region" description="Acidic residues" evidence="8">
    <location>
        <begin position="242"/>
        <end position="252"/>
    </location>
</feature>
<dbReference type="Gramene" id="ESR56108">
    <property type="protein sequence ID" value="ESR56108"/>
    <property type="gene ID" value="CICLE_v10021832mg"/>
</dbReference>
<dbReference type="GO" id="GO:0015031">
    <property type="term" value="P:protein transport"/>
    <property type="evidence" value="ECO:0007669"/>
    <property type="project" value="InterPro"/>
</dbReference>
<proteinExistence type="inferred from homology"/>
<dbReference type="OMA" id="ATACNVW"/>
<keyword evidence="11" id="KW-1185">Reference proteome</keyword>
<dbReference type="InterPro" id="IPR008881">
    <property type="entry name" value="Trigger_fac_ribosome-bd_bac"/>
</dbReference>
<evidence type="ECO:0000313" key="11">
    <source>
        <dbReference type="Proteomes" id="UP000030687"/>
    </source>
</evidence>
<comment type="function">
    <text evidence="7">Involved in protein export. Acts as a chaperone by maintaining the newly synthesized protein in an open conformation. Functions as a peptidyl-prolyl cis-trans isomerase.</text>
</comment>
<dbReference type="EMBL" id="KI536661">
    <property type="protein sequence ID" value="ESR56108.1"/>
    <property type="molecule type" value="Genomic_DNA"/>
</dbReference>
<evidence type="ECO:0000256" key="4">
    <source>
        <dbReference type="ARBA" id="ARBA00023110"/>
    </source>
</evidence>
<dbReference type="AlphaFoldDB" id="V4T747"/>
<evidence type="ECO:0000259" key="9">
    <source>
        <dbReference type="Pfam" id="PF05697"/>
    </source>
</evidence>
<dbReference type="GO" id="GO:0043335">
    <property type="term" value="P:protein unfolding"/>
    <property type="evidence" value="ECO:0007669"/>
    <property type="project" value="TreeGrafter"/>
</dbReference>
<dbReference type="GO" id="GO:0003755">
    <property type="term" value="F:peptidyl-prolyl cis-trans isomerase activity"/>
    <property type="evidence" value="ECO:0007669"/>
    <property type="project" value="UniProtKB-KW"/>
</dbReference>
<sequence length="252" mass="28223">MASASATMTIIPSKFQNIEVKKLFSPRSCRNYTLCHPNAPKSVNFFHFQNSSCFFVRPSLYCNPLMRRVQHVLKTVSAVDSGVEVSITEPEDLITVKDAKIVVESQDEDKIQVRVDLTGDATQRVFDKVLTNLARSAPPIPGFRREKGGKTTKVPRDFLIQILGEERVTKFVVQEIVSSTLTDYTKKEGLNVKDKKVTTTQKAEELRKSFYPGNEFGFSAVLELEKSEVEESETETSSSSSSDEENDEVPVS</sequence>
<evidence type="ECO:0000256" key="7">
    <source>
        <dbReference type="ARBA" id="ARBA00024849"/>
    </source>
</evidence>
<dbReference type="GO" id="GO:0044183">
    <property type="term" value="F:protein folding chaperone"/>
    <property type="evidence" value="ECO:0007669"/>
    <property type="project" value="TreeGrafter"/>
</dbReference>
<evidence type="ECO:0000313" key="10">
    <source>
        <dbReference type="EMBL" id="ESR56108.1"/>
    </source>
</evidence>
<keyword evidence="4" id="KW-0697">Rotamase</keyword>
<gene>
    <name evidence="10" type="ORF">CICLE_v10021832mg</name>
</gene>
<reference evidence="10 11" key="1">
    <citation type="submission" date="2013-10" db="EMBL/GenBank/DDBJ databases">
        <authorList>
            <consortium name="International Citrus Genome Consortium"/>
            <person name="Jenkins J."/>
            <person name="Schmutz J."/>
            <person name="Prochnik S."/>
            <person name="Rokhsar D."/>
            <person name="Gmitter F."/>
            <person name="Ollitrault P."/>
            <person name="Machado M."/>
            <person name="Talon M."/>
            <person name="Wincker P."/>
            <person name="Jaillon O."/>
            <person name="Morgante M."/>
        </authorList>
    </citation>
    <scope>NUCLEOTIDE SEQUENCE</scope>
    <source>
        <strain evidence="11">cv. Clemenules</strain>
    </source>
</reference>
<dbReference type="GO" id="GO:0051083">
    <property type="term" value="P:'de novo' cotranslational protein folding"/>
    <property type="evidence" value="ECO:0007669"/>
    <property type="project" value="TreeGrafter"/>
</dbReference>
<dbReference type="eggNOG" id="ENOG502RZR4">
    <property type="taxonomic scope" value="Eukaryota"/>
</dbReference>
<evidence type="ECO:0000256" key="2">
    <source>
        <dbReference type="ARBA" id="ARBA00005464"/>
    </source>
</evidence>
<accession>V4T747</accession>
<dbReference type="Gene3D" id="3.30.70.1050">
    <property type="entry name" value="Trigger factor ribosome-binding domain"/>
    <property type="match status" value="1"/>
</dbReference>
<evidence type="ECO:0000256" key="5">
    <source>
        <dbReference type="ARBA" id="ARBA00023186"/>
    </source>
</evidence>
<keyword evidence="6" id="KW-0413">Isomerase</keyword>
<dbReference type="PANTHER" id="PTHR30560:SF4">
    <property type="entry name" value="OS01G0894700 PROTEIN"/>
    <property type="match status" value="1"/>
</dbReference>
<comment type="catalytic activity">
    <reaction evidence="1">
        <text>[protein]-peptidylproline (omega=180) = [protein]-peptidylproline (omega=0)</text>
        <dbReference type="Rhea" id="RHEA:16237"/>
        <dbReference type="Rhea" id="RHEA-COMP:10747"/>
        <dbReference type="Rhea" id="RHEA-COMP:10748"/>
        <dbReference type="ChEBI" id="CHEBI:83833"/>
        <dbReference type="ChEBI" id="CHEBI:83834"/>
        <dbReference type="EC" id="5.2.1.8"/>
    </reaction>
</comment>
<dbReference type="FunFam" id="3.30.70.1050:FF:000004">
    <property type="entry name" value="Trigger factor"/>
    <property type="match status" value="1"/>
</dbReference>
<dbReference type="PANTHER" id="PTHR30560">
    <property type="entry name" value="TRIGGER FACTOR CHAPERONE AND PEPTIDYL-PROLYL CIS/TRANS ISOMERASE"/>
    <property type="match status" value="1"/>
</dbReference>
<name>V4T747_CITCL</name>
<evidence type="ECO:0000256" key="6">
    <source>
        <dbReference type="ARBA" id="ARBA00023235"/>
    </source>
</evidence>
<dbReference type="InParanoid" id="V4T747"/>
<dbReference type="Proteomes" id="UP000030687">
    <property type="component" value="Unassembled WGS sequence"/>
</dbReference>